<comment type="cofactor">
    <cofactor evidence="1">
        <name>FAD</name>
        <dbReference type="ChEBI" id="CHEBI:57692"/>
    </cofactor>
</comment>
<accession>A0A1T5FRP3</accession>
<evidence type="ECO:0000313" key="10">
    <source>
        <dbReference type="Proteomes" id="UP000190897"/>
    </source>
</evidence>
<dbReference type="Gene3D" id="1.10.45.10">
    <property type="entry name" value="Vanillyl-alcohol Oxidase, Chain A, domain 4"/>
    <property type="match status" value="1"/>
</dbReference>
<dbReference type="SUPFAM" id="SSF55103">
    <property type="entry name" value="FAD-linked oxidases, C-terminal domain"/>
    <property type="match status" value="1"/>
</dbReference>
<dbReference type="InterPro" id="IPR006094">
    <property type="entry name" value="Oxid_FAD_bind_N"/>
</dbReference>
<evidence type="ECO:0000313" key="9">
    <source>
        <dbReference type="EMBL" id="SKB98774.1"/>
    </source>
</evidence>
<dbReference type="InterPro" id="IPR016169">
    <property type="entry name" value="FAD-bd_PCMH_sub2"/>
</dbReference>
<dbReference type="InterPro" id="IPR036318">
    <property type="entry name" value="FAD-bd_PCMH-like_sf"/>
</dbReference>
<keyword evidence="3" id="KW-0479">Metal-binding</keyword>
<reference evidence="10" key="1">
    <citation type="submission" date="2017-02" db="EMBL/GenBank/DDBJ databases">
        <authorList>
            <person name="Varghese N."/>
            <person name="Submissions S."/>
        </authorList>
    </citation>
    <scope>NUCLEOTIDE SEQUENCE [LARGE SCALE GENOMIC DNA]</scope>
    <source>
        <strain evidence="10">DSM 22270</strain>
    </source>
</reference>
<evidence type="ECO:0000256" key="4">
    <source>
        <dbReference type="ARBA" id="ARBA00022827"/>
    </source>
</evidence>
<dbReference type="GO" id="GO:1903457">
    <property type="term" value="P:lactate catabolic process"/>
    <property type="evidence" value="ECO:0007669"/>
    <property type="project" value="TreeGrafter"/>
</dbReference>
<dbReference type="AlphaFoldDB" id="A0A1T5FRP3"/>
<dbReference type="Pfam" id="PF01565">
    <property type="entry name" value="FAD_binding_4"/>
    <property type="match status" value="1"/>
</dbReference>
<keyword evidence="10" id="KW-1185">Reference proteome</keyword>
<evidence type="ECO:0000256" key="2">
    <source>
        <dbReference type="ARBA" id="ARBA00022630"/>
    </source>
</evidence>
<keyword evidence="7" id="KW-0411">Iron-sulfur</keyword>
<dbReference type="InterPro" id="IPR017900">
    <property type="entry name" value="4Fe4S_Fe_S_CS"/>
</dbReference>
<feature type="domain" description="FAD-binding PCMH-type" evidence="8">
    <location>
        <begin position="42"/>
        <end position="281"/>
    </location>
</feature>
<sequence length="993" mass="110314">MSRVSILQFNDLRSRFEGELYFDNSTLHAAQKSIYATDASVYQEMPLAVALPRTVLDIRNLIEFAVKNKVTLIPRAAGTSLAGQVVGSGIVIDISKHFGKIIEVNAAEKWVRVQPGVIRDDLNKHLAQYGLLFGPETSTASRAMIGGMIGNNSCGLHSITWGATRDHLLEVKALLSDGLETTFNKQSVSDFTSIITGKKANSKREQAILAGMIGLISNPVDQELIKKQFAKPTVTRRNSGYALDALVKGFEKNEINLCNLIAGSEGTLCFVTEAKLALVDAPPASVGVVCVHADSLAESLHANRVAMQFNPKASELVDRYIMDFTKDHTVYSQNRFFMQGDPAALLLVEFWGNNNAEVEEQATRLIAALKAEKLGYAYPLLFGEDANKAWDIRKAGLGLIRNLPGDTQPVNLIEDCAVAVEDLPEYIAELEILLKNHGLHASYYAHAGAGELHVEPMINLKTEAGKQLFRQVLADTAALVKKYNGSLSGEHGDGRLRGEFIPYMMGSEVYEMFRQVKRIWDPEGIFNANKIVDTPPMNEFLRYEQDKPQPEIKTIFDFSKQEGMLRLAEKCSGSGDCRKTELTGGTMCPSYMATRRERDTTRARANILRQYLTPANKKEPIGATPVGATPIGATQEMVKEVLDLCLSCKGCKSECPSSVDVGKMKAEFTQQYYETHGIPMRSKLIANFSKQMKLASIAPWAFNSVFGTPSLRRVANKMVGFHPERSMPHLHPQTLENWWKKRPKPRQDNVRKVYLFCDEFTNYNDVEVGKKAVELLEAMGYEVIIPKHDESGRSYLSKGFVKEAQKLAIKNVAQLKDLITYDTPLIGIEPSAILSFRDEYIDLVPAEQREDAVKVSANALLFEEFIAREIDAKRINKSAFTQKKQLIKLHGHCHQKALSTLSASKKALSLPENYQVQLIPSGCCGMAGSFGYEEEHYEVSMQIGELVLFPTVRQQPDEVLVAAAGTSCRHQIKDGTGRRSQHPAEILWDALLR</sequence>
<keyword evidence="2" id="KW-0285">Flavoprotein</keyword>
<proteinExistence type="predicted"/>
<evidence type="ECO:0000256" key="5">
    <source>
        <dbReference type="ARBA" id="ARBA00023002"/>
    </source>
</evidence>
<keyword evidence="4" id="KW-0274">FAD</keyword>
<dbReference type="InterPro" id="IPR004113">
    <property type="entry name" value="FAD-bd_oxidored_4_C"/>
</dbReference>
<evidence type="ECO:0000256" key="7">
    <source>
        <dbReference type="ARBA" id="ARBA00023014"/>
    </source>
</evidence>
<organism evidence="9 10">
    <name type="scientific">Dyadobacter psychrophilus</name>
    <dbReference type="NCBI Taxonomy" id="651661"/>
    <lineage>
        <taxon>Bacteria</taxon>
        <taxon>Pseudomonadati</taxon>
        <taxon>Bacteroidota</taxon>
        <taxon>Cytophagia</taxon>
        <taxon>Cytophagales</taxon>
        <taxon>Spirosomataceae</taxon>
        <taxon>Dyadobacter</taxon>
    </lineage>
</organism>
<dbReference type="OrthoDB" id="9767256at2"/>
<dbReference type="GO" id="GO:0046872">
    <property type="term" value="F:metal ion binding"/>
    <property type="evidence" value="ECO:0007669"/>
    <property type="project" value="UniProtKB-KW"/>
</dbReference>
<dbReference type="PANTHER" id="PTHR11748:SF119">
    <property type="entry name" value="D-2-HYDROXYGLUTARATE DEHYDROGENASE"/>
    <property type="match status" value="1"/>
</dbReference>
<gene>
    <name evidence="9" type="ORF">SAMN05660293_03339</name>
</gene>
<dbReference type="Pfam" id="PF02913">
    <property type="entry name" value="FAD-oxidase_C"/>
    <property type="match status" value="1"/>
</dbReference>
<dbReference type="Proteomes" id="UP000190897">
    <property type="component" value="Unassembled WGS sequence"/>
</dbReference>
<dbReference type="GO" id="GO:0071949">
    <property type="term" value="F:FAD binding"/>
    <property type="evidence" value="ECO:0007669"/>
    <property type="project" value="InterPro"/>
</dbReference>
<dbReference type="PROSITE" id="PS51387">
    <property type="entry name" value="FAD_PCMH"/>
    <property type="match status" value="1"/>
</dbReference>
<dbReference type="RefSeq" id="WP_082215866.1">
    <property type="nucleotide sequence ID" value="NZ_FUZA01000004.1"/>
</dbReference>
<dbReference type="STRING" id="651661.SAMN05660293_03339"/>
<dbReference type="InterPro" id="IPR016166">
    <property type="entry name" value="FAD-bd_PCMH"/>
</dbReference>
<dbReference type="GO" id="GO:0051536">
    <property type="term" value="F:iron-sulfur cluster binding"/>
    <property type="evidence" value="ECO:0007669"/>
    <property type="project" value="UniProtKB-KW"/>
</dbReference>
<dbReference type="EMBL" id="FUZA01000004">
    <property type="protein sequence ID" value="SKB98774.1"/>
    <property type="molecule type" value="Genomic_DNA"/>
</dbReference>
<keyword evidence="5" id="KW-0560">Oxidoreductase</keyword>
<dbReference type="GO" id="GO:0004458">
    <property type="term" value="F:D-lactate dehydrogenase (cytochrome) activity"/>
    <property type="evidence" value="ECO:0007669"/>
    <property type="project" value="TreeGrafter"/>
</dbReference>
<dbReference type="Pfam" id="PF13534">
    <property type="entry name" value="Fer4_17"/>
    <property type="match status" value="1"/>
</dbReference>
<dbReference type="SUPFAM" id="SSF56176">
    <property type="entry name" value="FAD-binding/transporter-associated domain-like"/>
    <property type="match status" value="1"/>
</dbReference>
<evidence type="ECO:0000259" key="8">
    <source>
        <dbReference type="PROSITE" id="PS51387"/>
    </source>
</evidence>
<protein>
    <submittedName>
        <fullName evidence="9">FAD/FMN-containing dehydrogenase</fullName>
    </submittedName>
</protein>
<keyword evidence="6" id="KW-0408">Iron</keyword>
<dbReference type="Gene3D" id="3.30.465.10">
    <property type="match status" value="1"/>
</dbReference>
<evidence type="ECO:0000256" key="6">
    <source>
        <dbReference type="ARBA" id="ARBA00023004"/>
    </source>
</evidence>
<dbReference type="InterPro" id="IPR016171">
    <property type="entry name" value="Vanillyl_alc_oxidase_C-sub2"/>
</dbReference>
<dbReference type="Gene3D" id="3.30.70.2740">
    <property type="match status" value="1"/>
</dbReference>
<dbReference type="GO" id="GO:0008720">
    <property type="term" value="F:D-lactate dehydrogenase (NAD+) activity"/>
    <property type="evidence" value="ECO:0007669"/>
    <property type="project" value="TreeGrafter"/>
</dbReference>
<dbReference type="PANTHER" id="PTHR11748">
    <property type="entry name" value="D-LACTATE DEHYDROGENASE"/>
    <property type="match status" value="1"/>
</dbReference>
<dbReference type="SUPFAM" id="SSF46548">
    <property type="entry name" value="alpha-helical ferredoxin"/>
    <property type="match status" value="1"/>
</dbReference>
<dbReference type="PROSITE" id="PS00198">
    <property type="entry name" value="4FE4S_FER_1"/>
    <property type="match status" value="1"/>
</dbReference>
<evidence type="ECO:0000256" key="3">
    <source>
        <dbReference type="ARBA" id="ARBA00022723"/>
    </source>
</evidence>
<dbReference type="InterPro" id="IPR016164">
    <property type="entry name" value="FAD-linked_Oxase-like_C"/>
</dbReference>
<evidence type="ECO:0000256" key="1">
    <source>
        <dbReference type="ARBA" id="ARBA00001974"/>
    </source>
</evidence>
<name>A0A1T5FRP3_9BACT</name>